<reference evidence="2 3" key="1">
    <citation type="submission" date="2015-04" db="EMBL/GenBank/DDBJ databases">
        <title>Complete genome of flavobacterium.</title>
        <authorList>
            <person name="Kwon Y.M."/>
            <person name="Kim S.-J."/>
        </authorList>
    </citation>
    <scope>NUCLEOTIDE SEQUENCE [LARGE SCALE GENOMIC DNA]</scope>
    <source>
        <strain evidence="2 3">DK169</strain>
    </source>
</reference>
<organism evidence="2 3">
    <name type="scientific">Flagellimonas eckloniae</name>
    <dbReference type="NCBI Taxonomy" id="346185"/>
    <lineage>
        <taxon>Bacteria</taxon>
        <taxon>Pseudomonadati</taxon>
        <taxon>Bacteroidota</taxon>
        <taxon>Flavobacteriia</taxon>
        <taxon>Flavobacteriales</taxon>
        <taxon>Flavobacteriaceae</taxon>
        <taxon>Flagellimonas</taxon>
    </lineage>
</organism>
<feature type="transmembrane region" description="Helical" evidence="1">
    <location>
        <begin position="114"/>
        <end position="138"/>
    </location>
</feature>
<feature type="transmembrane region" description="Helical" evidence="1">
    <location>
        <begin position="45"/>
        <end position="65"/>
    </location>
</feature>
<dbReference type="RefSeq" id="WP_055392702.1">
    <property type="nucleotide sequence ID" value="NZ_LCTZ01000002.1"/>
</dbReference>
<comment type="caution">
    <text evidence="2">The sequence shown here is derived from an EMBL/GenBank/DDBJ whole genome shotgun (WGS) entry which is preliminary data.</text>
</comment>
<gene>
    <name evidence="2" type="ORF">AAY42_03985</name>
</gene>
<feature type="transmembrane region" description="Helical" evidence="1">
    <location>
        <begin position="77"/>
        <end position="94"/>
    </location>
</feature>
<keyword evidence="1" id="KW-0812">Transmembrane</keyword>
<dbReference type="AlphaFoldDB" id="A0A0N8WFM9"/>
<dbReference type="Proteomes" id="UP000050827">
    <property type="component" value="Unassembled WGS sequence"/>
</dbReference>
<name>A0A0N8WFM9_9FLAO</name>
<protein>
    <submittedName>
        <fullName evidence="2">Uncharacterized protein</fullName>
    </submittedName>
</protein>
<dbReference type="STRING" id="346185.AAY42_03985"/>
<keyword evidence="1" id="KW-1133">Transmembrane helix</keyword>
<dbReference type="OrthoDB" id="1436004at2"/>
<evidence type="ECO:0000313" key="3">
    <source>
        <dbReference type="Proteomes" id="UP000050827"/>
    </source>
</evidence>
<evidence type="ECO:0000256" key="1">
    <source>
        <dbReference type="SAM" id="Phobius"/>
    </source>
</evidence>
<accession>A0A0N8WFM9</accession>
<feature type="transmembrane region" description="Helical" evidence="1">
    <location>
        <begin position="12"/>
        <end position="33"/>
    </location>
</feature>
<keyword evidence="1" id="KW-0472">Membrane</keyword>
<keyword evidence="3" id="KW-1185">Reference proteome</keyword>
<evidence type="ECO:0000313" key="2">
    <source>
        <dbReference type="EMBL" id="KQC29147.1"/>
    </source>
</evidence>
<proteinExistence type="predicted"/>
<dbReference type="EMBL" id="LCTZ01000002">
    <property type="protein sequence ID" value="KQC29147.1"/>
    <property type="molecule type" value="Genomic_DNA"/>
</dbReference>
<sequence length="160" mass="19117">MESLFKIFTWKISSVVTSMLLLVLILLNFYGVYANKFYFLKPANYIFPALAMVHFLYLYVLRFKITENELPDPIMRNLEYVLYTVLIVYFFKIYESAMVLNSLSEYQGHVIPDMFKTIGTITLVLYCVLSVFTLLLFLQRKYYVGKYDFENYNNNLNMWQ</sequence>